<dbReference type="Gene3D" id="1.10.1740.10">
    <property type="match status" value="1"/>
</dbReference>
<dbReference type="InterPro" id="IPR013324">
    <property type="entry name" value="RNA_pol_sigma_r3/r4-like"/>
</dbReference>
<dbReference type="InterPro" id="IPR039425">
    <property type="entry name" value="RNA_pol_sigma-70-like"/>
</dbReference>
<feature type="domain" description="RNA polymerase sigma factor 70 region 4 type 2" evidence="7">
    <location>
        <begin position="112"/>
        <end position="164"/>
    </location>
</feature>
<comment type="caution">
    <text evidence="8">The sequence shown here is derived from an EMBL/GenBank/DDBJ whole genome shotgun (WGS) entry which is preliminary data.</text>
</comment>
<dbReference type="SUPFAM" id="SSF88659">
    <property type="entry name" value="Sigma3 and sigma4 domains of RNA polymerase sigma factors"/>
    <property type="match status" value="1"/>
</dbReference>
<dbReference type="CDD" id="cd06171">
    <property type="entry name" value="Sigma70_r4"/>
    <property type="match status" value="1"/>
</dbReference>
<dbReference type="InterPro" id="IPR014284">
    <property type="entry name" value="RNA_pol_sigma-70_dom"/>
</dbReference>
<dbReference type="PANTHER" id="PTHR43133">
    <property type="entry name" value="RNA POLYMERASE ECF-TYPE SIGMA FACTO"/>
    <property type="match status" value="1"/>
</dbReference>
<evidence type="ECO:0000313" key="9">
    <source>
        <dbReference type="Proteomes" id="UP000230941"/>
    </source>
</evidence>
<dbReference type="Pfam" id="PF08281">
    <property type="entry name" value="Sigma70_r4_2"/>
    <property type="match status" value="1"/>
</dbReference>
<dbReference type="Proteomes" id="UP000230941">
    <property type="component" value="Unassembled WGS sequence"/>
</dbReference>
<accession>A0A2M7YM71</accession>
<evidence type="ECO:0000256" key="1">
    <source>
        <dbReference type="ARBA" id="ARBA00010641"/>
    </source>
</evidence>
<dbReference type="SUPFAM" id="SSF88946">
    <property type="entry name" value="Sigma2 domain of RNA polymerase sigma factors"/>
    <property type="match status" value="1"/>
</dbReference>
<organism evidence="8 9">
    <name type="scientific">Candidatus Portnoybacteria bacterium CG_4_9_14_3_um_filter_43_11</name>
    <dbReference type="NCBI Taxonomy" id="1974805"/>
    <lineage>
        <taxon>Bacteria</taxon>
        <taxon>Candidatus Portnoyibacteriota</taxon>
    </lineage>
</organism>
<name>A0A2M7YM71_9BACT</name>
<keyword evidence="3" id="KW-0731">Sigma factor</keyword>
<protein>
    <recommendedName>
        <fullName evidence="10">RNA polymerase subunit sigma-24</fullName>
    </recommendedName>
</protein>
<keyword evidence="5" id="KW-0804">Transcription</keyword>
<dbReference type="PANTHER" id="PTHR43133:SF8">
    <property type="entry name" value="RNA POLYMERASE SIGMA FACTOR HI_1459-RELATED"/>
    <property type="match status" value="1"/>
</dbReference>
<dbReference type="Gene3D" id="1.10.10.10">
    <property type="entry name" value="Winged helix-like DNA-binding domain superfamily/Winged helix DNA-binding domain"/>
    <property type="match status" value="1"/>
</dbReference>
<evidence type="ECO:0000259" key="6">
    <source>
        <dbReference type="Pfam" id="PF04542"/>
    </source>
</evidence>
<keyword evidence="4" id="KW-0238">DNA-binding</keyword>
<dbReference type="AlphaFoldDB" id="A0A2M7YM71"/>
<dbReference type="InterPro" id="IPR036388">
    <property type="entry name" value="WH-like_DNA-bd_sf"/>
</dbReference>
<dbReference type="EMBL" id="PFWG01000013">
    <property type="protein sequence ID" value="PJA64069.1"/>
    <property type="molecule type" value="Genomic_DNA"/>
</dbReference>
<evidence type="ECO:0000313" key="8">
    <source>
        <dbReference type="EMBL" id="PJA64069.1"/>
    </source>
</evidence>
<dbReference type="GO" id="GO:0006352">
    <property type="term" value="P:DNA-templated transcription initiation"/>
    <property type="evidence" value="ECO:0007669"/>
    <property type="project" value="InterPro"/>
</dbReference>
<evidence type="ECO:0000256" key="5">
    <source>
        <dbReference type="ARBA" id="ARBA00023163"/>
    </source>
</evidence>
<dbReference type="InterPro" id="IPR013249">
    <property type="entry name" value="RNA_pol_sigma70_r4_t2"/>
</dbReference>
<proteinExistence type="inferred from homology"/>
<comment type="similarity">
    <text evidence="1">Belongs to the sigma-70 factor family. ECF subfamily.</text>
</comment>
<evidence type="ECO:0000259" key="7">
    <source>
        <dbReference type="Pfam" id="PF08281"/>
    </source>
</evidence>
<evidence type="ECO:0000256" key="2">
    <source>
        <dbReference type="ARBA" id="ARBA00023015"/>
    </source>
</evidence>
<dbReference type="Pfam" id="PF04542">
    <property type="entry name" value="Sigma70_r2"/>
    <property type="match status" value="1"/>
</dbReference>
<keyword evidence="2" id="KW-0805">Transcription regulation</keyword>
<feature type="domain" description="RNA polymerase sigma-70 region 2" evidence="6">
    <location>
        <begin position="9"/>
        <end position="80"/>
    </location>
</feature>
<dbReference type="InterPro" id="IPR013325">
    <property type="entry name" value="RNA_pol_sigma_r2"/>
</dbReference>
<evidence type="ECO:0000256" key="4">
    <source>
        <dbReference type="ARBA" id="ARBA00023125"/>
    </source>
</evidence>
<evidence type="ECO:0008006" key="10">
    <source>
        <dbReference type="Google" id="ProtNLM"/>
    </source>
</evidence>
<sequence>MKKKEFIKLYDEFAPRIHRFINLKISSIHDSEDLTSETFFKFWQKSRENRLNDIKIDYPKAMLYRIANNLVIDFYRKKSRKEVSLDQEDKTMAKIKDRVDLVVKSNLDSDMEQIKTALAQLKEEHQNVIVWRYLDELSTKEIAEILGKSEGAARVLIHRALNALKEKFGR</sequence>
<gene>
    <name evidence="8" type="ORF">CO160_00565</name>
</gene>
<dbReference type="InterPro" id="IPR007627">
    <property type="entry name" value="RNA_pol_sigma70_r2"/>
</dbReference>
<reference evidence="9" key="1">
    <citation type="submission" date="2017-09" db="EMBL/GenBank/DDBJ databases">
        <title>Depth-based differentiation of microbial function through sediment-hosted aquifers and enrichment of novel symbionts in the deep terrestrial subsurface.</title>
        <authorList>
            <person name="Probst A.J."/>
            <person name="Ladd B."/>
            <person name="Jarett J.K."/>
            <person name="Geller-Mcgrath D.E."/>
            <person name="Sieber C.M.K."/>
            <person name="Emerson J.B."/>
            <person name="Anantharaman K."/>
            <person name="Thomas B.C."/>
            <person name="Malmstrom R."/>
            <person name="Stieglmeier M."/>
            <person name="Klingl A."/>
            <person name="Woyke T."/>
            <person name="Ryan C.M."/>
            <person name="Banfield J.F."/>
        </authorList>
    </citation>
    <scope>NUCLEOTIDE SEQUENCE [LARGE SCALE GENOMIC DNA]</scope>
</reference>
<dbReference type="GO" id="GO:0003677">
    <property type="term" value="F:DNA binding"/>
    <property type="evidence" value="ECO:0007669"/>
    <property type="project" value="UniProtKB-KW"/>
</dbReference>
<evidence type="ECO:0000256" key="3">
    <source>
        <dbReference type="ARBA" id="ARBA00023082"/>
    </source>
</evidence>
<dbReference type="NCBIfam" id="TIGR02937">
    <property type="entry name" value="sigma70-ECF"/>
    <property type="match status" value="1"/>
</dbReference>
<dbReference type="GO" id="GO:0016987">
    <property type="term" value="F:sigma factor activity"/>
    <property type="evidence" value="ECO:0007669"/>
    <property type="project" value="UniProtKB-KW"/>
</dbReference>